<dbReference type="Pfam" id="PF08281">
    <property type="entry name" value="Sigma70_r4_2"/>
    <property type="match status" value="1"/>
</dbReference>
<dbReference type="CDD" id="cd06171">
    <property type="entry name" value="Sigma70_r4"/>
    <property type="match status" value="1"/>
</dbReference>
<reference evidence="7 8" key="1">
    <citation type="submission" date="2021-05" db="EMBL/GenBank/DDBJ databases">
        <title>Culturable bacteria isolated from Daya Bay.</title>
        <authorList>
            <person name="Zheng W."/>
            <person name="Yu S."/>
            <person name="Huang Y."/>
        </authorList>
    </citation>
    <scope>NUCLEOTIDE SEQUENCE [LARGE SCALE GENOMIC DNA]</scope>
    <source>
        <strain evidence="7 8">DP4N28-5</strain>
    </source>
</reference>
<dbReference type="PANTHER" id="PTHR43133">
    <property type="entry name" value="RNA POLYMERASE ECF-TYPE SIGMA FACTO"/>
    <property type="match status" value="1"/>
</dbReference>
<keyword evidence="3" id="KW-0238">DNA-binding</keyword>
<evidence type="ECO:0000313" key="8">
    <source>
        <dbReference type="Proteomes" id="UP000756530"/>
    </source>
</evidence>
<keyword evidence="4" id="KW-0804">Transcription</keyword>
<name>A0ABS6T0G5_9RHOB</name>
<protein>
    <submittedName>
        <fullName evidence="7">Sigma-70 family RNA polymerase sigma factor</fullName>
    </submittedName>
</protein>
<accession>A0ABS6T0G5</accession>
<dbReference type="InterPro" id="IPR039425">
    <property type="entry name" value="RNA_pol_sigma-70-like"/>
</dbReference>
<evidence type="ECO:0000256" key="2">
    <source>
        <dbReference type="ARBA" id="ARBA00023082"/>
    </source>
</evidence>
<evidence type="ECO:0000259" key="5">
    <source>
        <dbReference type="Pfam" id="PF04542"/>
    </source>
</evidence>
<evidence type="ECO:0000256" key="3">
    <source>
        <dbReference type="ARBA" id="ARBA00023125"/>
    </source>
</evidence>
<dbReference type="Proteomes" id="UP000756530">
    <property type="component" value="Unassembled WGS sequence"/>
</dbReference>
<comment type="caution">
    <text evidence="7">The sequence shown here is derived from an EMBL/GenBank/DDBJ whole genome shotgun (WGS) entry which is preliminary data.</text>
</comment>
<keyword evidence="1" id="KW-0805">Transcription regulation</keyword>
<dbReference type="InterPro" id="IPR013249">
    <property type="entry name" value="RNA_pol_sigma70_r4_t2"/>
</dbReference>
<feature type="domain" description="RNA polymerase sigma factor 70 region 4 type 2" evidence="6">
    <location>
        <begin position="122"/>
        <end position="173"/>
    </location>
</feature>
<dbReference type="InterPro" id="IPR007627">
    <property type="entry name" value="RNA_pol_sigma70_r2"/>
</dbReference>
<evidence type="ECO:0000313" key="7">
    <source>
        <dbReference type="EMBL" id="MBV7378041.1"/>
    </source>
</evidence>
<dbReference type="EMBL" id="JAHUZE010000001">
    <property type="protein sequence ID" value="MBV7378041.1"/>
    <property type="molecule type" value="Genomic_DNA"/>
</dbReference>
<feature type="domain" description="RNA polymerase sigma-70 region 2" evidence="5">
    <location>
        <begin position="28"/>
        <end position="93"/>
    </location>
</feature>
<dbReference type="InterPro" id="IPR014284">
    <property type="entry name" value="RNA_pol_sigma-70_dom"/>
</dbReference>
<dbReference type="NCBIfam" id="TIGR02937">
    <property type="entry name" value="sigma70-ECF"/>
    <property type="match status" value="1"/>
</dbReference>
<organism evidence="7 8">
    <name type="scientific">Maritimibacter dapengensis</name>
    <dbReference type="NCBI Taxonomy" id="2836868"/>
    <lineage>
        <taxon>Bacteria</taxon>
        <taxon>Pseudomonadati</taxon>
        <taxon>Pseudomonadota</taxon>
        <taxon>Alphaproteobacteria</taxon>
        <taxon>Rhodobacterales</taxon>
        <taxon>Roseobacteraceae</taxon>
        <taxon>Maritimibacter</taxon>
    </lineage>
</organism>
<keyword evidence="8" id="KW-1185">Reference proteome</keyword>
<keyword evidence="2" id="KW-0731">Sigma factor</keyword>
<evidence type="ECO:0000256" key="1">
    <source>
        <dbReference type="ARBA" id="ARBA00023015"/>
    </source>
</evidence>
<gene>
    <name evidence="7" type="ORF">KJP28_03820</name>
</gene>
<evidence type="ECO:0000259" key="6">
    <source>
        <dbReference type="Pfam" id="PF08281"/>
    </source>
</evidence>
<dbReference type="Pfam" id="PF04542">
    <property type="entry name" value="Sigma70_r2"/>
    <property type="match status" value="1"/>
</dbReference>
<proteinExistence type="predicted"/>
<sequence>MDPRARALDAYLVATARAGDRRAMERLVLHRGDRLMAHAVRLLGDREVARDMVQEAWVEIIRALPRLKDDGAFLPFALRIVSRRVAREIGRRQKGRRLEAAVAVEVAAEVGEAGPAASDAAKVRTAIRALPPDQAATVALFYLEDMSVAEVATATDVPVGTVKTRLMHARRKLRDVLEGDTDEQN</sequence>
<evidence type="ECO:0000256" key="4">
    <source>
        <dbReference type="ARBA" id="ARBA00023163"/>
    </source>
</evidence>
<dbReference type="RefSeq" id="WP_218390895.1">
    <property type="nucleotide sequence ID" value="NZ_JAHUZE010000001.1"/>
</dbReference>
<dbReference type="PANTHER" id="PTHR43133:SF8">
    <property type="entry name" value="RNA POLYMERASE SIGMA FACTOR HI_1459-RELATED"/>
    <property type="match status" value="1"/>
</dbReference>